<dbReference type="Proteomes" id="UP000680185">
    <property type="component" value="Unassembled WGS sequence"/>
</dbReference>
<reference evidence="1" key="2">
    <citation type="submission" date="2021-05" db="EMBL/GenBank/DDBJ databases">
        <title>Protein family content uncovers lineage relationships and bacterial pathway maintenance mechanisms in DPANN archaea.</title>
        <authorList>
            <person name="Castelle C.J."/>
            <person name="Meheust R."/>
            <person name="Jaffe A.L."/>
            <person name="Seitz K."/>
            <person name="Gong X."/>
            <person name="Baker B.J."/>
            <person name="Banfield J.F."/>
        </authorList>
    </citation>
    <scope>NUCLEOTIDE SEQUENCE</scope>
    <source>
        <strain evidence="1">RIFCSPLOWO2_01_FULL_43_13</strain>
    </source>
</reference>
<dbReference type="EMBL" id="JAGVWB010000006">
    <property type="protein sequence ID" value="MBS3057974.1"/>
    <property type="molecule type" value="Genomic_DNA"/>
</dbReference>
<organism evidence="1 2">
    <name type="scientific">Candidatus Iainarchaeum sp</name>
    <dbReference type="NCBI Taxonomy" id="3101447"/>
    <lineage>
        <taxon>Archaea</taxon>
        <taxon>Candidatus Iainarchaeota</taxon>
        <taxon>Candidatus Iainarchaeia</taxon>
        <taxon>Candidatus Iainarchaeales</taxon>
        <taxon>Candidatus Iainarchaeaceae</taxon>
        <taxon>Candidatus Iainarchaeum</taxon>
    </lineage>
</organism>
<dbReference type="AlphaFoldDB" id="A0A8T4KVH1"/>
<sequence length="496" mass="54017">MESLMNSRAFTLFTALVSFVLIALAFVLVQSMIEAERASSQTIDTISEQTEMQNVADLARADALQVFNIGVRYQLEWWITDPQNEFYALDLESASDWQKMVDDFAAAELGSKEVTIDGVTKPASEQLAYRMANHLISNLQTSGGLQAYNFKGYDVWLQVSENPSSPYDATQFTNVLKEIINQSVESHALLEPIDCTEGSCELGTFYINLDLTGLSFAEYQKLPQIAVKSQASGRVIKQPILPKGNIRVFVPLRIFKAMWKARKIALGNFGGFGDSIKGLGLGMCDSDCSVRTSPKGASKKINPTTFPTDGKLCPNTPSAVGTSGKSLSQVDCEPESDCPKLGFYLADNSNDMGNVLREFISSLGITAFSNIDPDPGDGLLLWNGSSAPAGSVVRGEVKGMESKKILLYYNDTQAGIASEGKAYCARPTGFTLVLEFTETRSDFKVNEARERNVYKIKIVDNFQTQASSLQTCKSVIKQSAIVLGGGIASSSYSCEE</sequence>
<evidence type="ECO:0000313" key="2">
    <source>
        <dbReference type="Proteomes" id="UP000680185"/>
    </source>
</evidence>
<gene>
    <name evidence="1" type="ORF">J4478_01065</name>
</gene>
<protein>
    <submittedName>
        <fullName evidence="1">Uncharacterized protein</fullName>
    </submittedName>
</protein>
<name>A0A8T4KVH1_9ARCH</name>
<comment type="caution">
    <text evidence="1">The sequence shown here is derived from an EMBL/GenBank/DDBJ whole genome shotgun (WGS) entry which is preliminary data.</text>
</comment>
<reference evidence="1" key="1">
    <citation type="submission" date="2021-03" db="EMBL/GenBank/DDBJ databases">
        <authorList>
            <person name="Jaffe A."/>
        </authorList>
    </citation>
    <scope>NUCLEOTIDE SEQUENCE</scope>
    <source>
        <strain evidence="1">RIFCSPLOWO2_01_FULL_43_13</strain>
    </source>
</reference>
<evidence type="ECO:0000313" key="1">
    <source>
        <dbReference type="EMBL" id="MBS3057974.1"/>
    </source>
</evidence>
<accession>A0A8T4KVH1</accession>
<proteinExistence type="predicted"/>